<dbReference type="EMBL" id="JAPOHA010000007">
    <property type="protein sequence ID" value="MCY1714176.1"/>
    <property type="molecule type" value="Genomic_DNA"/>
</dbReference>
<dbReference type="SUPFAM" id="SSF55166">
    <property type="entry name" value="Hedgehog/DD-peptidase"/>
    <property type="match status" value="1"/>
</dbReference>
<accession>A0ABT4BW56</accession>
<comment type="caution">
    <text evidence="4">The sequence shown here is derived from an EMBL/GenBank/DDBJ whole genome shotgun (WGS) entry which is preliminary data.</text>
</comment>
<keyword evidence="5" id="KW-1185">Reference proteome</keyword>
<feature type="region of interest" description="Disordered" evidence="1">
    <location>
        <begin position="59"/>
        <end position="80"/>
    </location>
</feature>
<feature type="domain" description="D-alanyl-D-alanine carboxypeptidase-like core" evidence="3">
    <location>
        <begin position="114"/>
        <end position="243"/>
    </location>
</feature>
<dbReference type="InterPro" id="IPR003709">
    <property type="entry name" value="VanY-like_core_dom"/>
</dbReference>
<dbReference type="InterPro" id="IPR009045">
    <property type="entry name" value="Zn_M74/Hedgehog-like"/>
</dbReference>
<protein>
    <submittedName>
        <fullName evidence="4">M15 family metallopeptidase</fullName>
    </submittedName>
</protein>
<dbReference type="InterPro" id="IPR052179">
    <property type="entry name" value="DD-CPase-like"/>
</dbReference>
<dbReference type="PANTHER" id="PTHR34385:SF1">
    <property type="entry name" value="PEPTIDOGLYCAN L-ALANYL-D-GLUTAMATE ENDOPEPTIDASE CWLK"/>
    <property type="match status" value="1"/>
</dbReference>
<keyword evidence="2" id="KW-0472">Membrane</keyword>
<dbReference type="Pfam" id="PF02557">
    <property type="entry name" value="VanY"/>
    <property type="match status" value="1"/>
</dbReference>
<evidence type="ECO:0000313" key="4">
    <source>
        <dbReference type="EMBL" id="MCY1714176.1"/>
    </source>
</evidence>
<evidence type="ECO:0000256" key="1">
    <source>
        <dbReference type="SAM" id="MobiDB-lite"/>
    </source>
</evidence>
<feature type="transmembrane region" description="Helical" evidence="2">
    <location>
        <begin position="12"/>
        <end position="36"/>
    </location>
</feature>
<dbReference type="InterPro" id="IPR058193">
    <property type="entry name" value="VanY/YodJ_core_dom"/>
</dbReference>
<sequence length="272" mass="31014">MYQEKHRFKKTLSAFAVIFVELALMAATTAVFVLVFERVDTMRTEAAAAAAKNSSSATVAQESLNEGASSAGSENEPMQEFKQPDDWKLVLVNLDHELPATYKQSIVHQFNVDIDSRITDSYQKMHDAALKDNSKIWISSGYRSYEKQQQLFAEEIQTFYKNGVSREEAVSKASRSVARPGCSEHITGLAVDLNGVLENFDQTKESDWLQKHAQDYGFVLRYPKDKQNITKIKYEPWHYRYVGVENAQKMKAMNLCLEEYIDYLNKNQAASH</sequence>
<keyword evidence="2" id="KW-1133">Transmembrane helix</keyword>
<dbReference type="Proteomes" id="UP001082703">
    <property type="component" value="Unassembled WGS sequence"/>
</dbReference>
<name>A0ABT4BW56_9FIRM</name>
<organism evidence="4 5">
    <name type="scientific">Caproiciproducens galactitolivorans</name>
    <dbReference type="NCBI Taxonomy" id="642589"/>
    <lineage>
        <taxon>Bacteria</taxon>
        <taxon>Bacillati</taxon>
        <taxon>Bacillota</taxon>
        <taxon>Clostridia</taxon>
        <taxon>Eubacteriales</taxon>
        <taxon>Acutalibacteraceae</taxon>
        <taxon>Caproiciproducens</taxon>
    </lineage>
</organism>
<evidence type="ECO:0000256" key="2">
    <source>
        <dbReference type="SAM" id="Phobius"/>
    </source>
</evidence>
<feature type="compositionally biased region" description="Polar residues" evidence="1">
    <location>
        <begin position="61"/>
        <end position="73"/>
    </location>
</feature>
<keyword evidence="2" id="KW-0812">Transmembrane</keyword>
<evidence type="ECO:0000259" key="3">
    <source>
        <dbReference type="Pfam" id="PF02557"/>
    </source>
</evidence>
<proteinExistence type="predicted"/>
<evidence type="ECO:0000313" key="5">
    <source>
        <dbReference type="Proteomes" id="UP001082703"/>
    </source>
</evidence>
<dbReference type="Gene3D" id="3.30.1380.10">
    <property type="match status" value="1"/>
</dbReference>
<gene>
    <name evidence="4" type="ORF">OUY18_07915</name>
</gene>
<reference evidence="4 5" key="1">
    <citation type="submission" date="2022-11" db="EMBL/GenBank/DDBJ databases">
        <authorList>
            <person name="Caiyu Z."/>
        </authorList>
    </citation>
    <scope>NUCLEOTIDE SEQUENCE [LARGE SCALE GENOMIC DNA]</scope>
    <source>
        <strain evidence="4 5">YR-4</strain>
    </source>
</reference>
<dbReference type="CDD" id="cd14852">
    <property type="entry name" value="LD-carboxypeptidase"/>
    <property type="match status" value="1"/>
</dbReference>
<dbReference type="PANTHER" id="PTHR34385">
    <property type="entry name" value="D-ALANYL-D-ALANINE CARBOXYPEPTIDASE"/>
    <property type="match status" value="1"/>
</dbReference>